<evidence type="ECO:0000313" key="2">
    <source>
        <dbReference type="Proteomes" id="UP000314294"/>
    </source>
</evidence>
<gene>
    <name evidence="1" type="ORF">EYF80_003642</name>
</gene>
<organism evidence="1 2">
    <name type="scientific">Liparis tanakae</name>
    <name type="common">Tanaka's snailfish</name>
    <dbReference type="NCBI Taxonomy" id="230148"/>
    <lineage>
        <taxon>Eukaryota</taxon>
        <taxon>Metazoa</taxon>
        <taxon>Chordata</taxon>
        <taxon>Craniata</taxon>
        <taxon>Vertebrata</taxon>
        <taxon>Euteleostomi</taxon>
        <taxon>Actinopterygii</taxon>
        <taxon>Neopterygii</taxon>
        <taxon>Teleostei</taxon>
        <taxon>Neoteleostei</taxon>
        <taxon>Acanthomorphata</taxon>
        <taxon>Eupercaria</taxon>
        <taxon>Perciformes</taxon>
        <taxon>Cottioidei</taxon>
        <taxon>Cottales</taxon>
        <taxon>Liparidae</taxon>
        <taxon>Liparis</taxon>
    </lineage>
</organism>
<keyword evidence="2" id="KW-1185">Reference proteome</keyword>
<name>A0A4Z2J7B0_9TELE</name>
<proteinExistence type="predicted"/>
<evidence type="ECO:0000313" key="1">
    <source>
        <dbReference type="EMBL" id="TNN86225.1"/>
    </source>
</evidence>
<dbReference type="Proteomes" id="UP000314294">
    <property type="component" value="Unassembled WGS sequence"/>
</dbReference>
<protein>
    <submittedName>
        <fullName evidence="1">Uncharacterized protein</fullName>
    </submittedName>
</protein>
<comment type="caution">
    <text evidence="1">The sequence shown here is derived from an EMBL/GenBank/DDBJ whole genome shotgun (WGS) entry which is preliminary data.</text>
</comment>
<sequence>MSKVKRLRDGVAIVLMAEHKGTDNVRLVLGFRSSGRNKQTVSLLGKDPHSIGAVELWSCGAVELWSCGAVVKLTPTPVLSIWTQYSPDPWTDGSFHQALKVVMMMWSMSFFCPTAHFKASC</sequence>
<reference evidence="1 2" key="1">
    <citation type="submission" date="2019-03" db="EMBL/GenBank/DDBJ databases">
        <title>First draft genome of Liparis tanakae, snailfish: a comprehensive survey of snailfish specific genes.</title>
        <authorList>
            <person name="Kim W."/>
            <person name="Song I."/>
            <person name="Jeong J.-H."/>
            <person name="Kim D."/>
            <person name="Kim S."/>
            <person name="Ryu S."/>
            <person name="Song J.Y."/>
            <person name="Lee S.K."/>
        </authorList>
    </citation>
    <scope>NUCLEOTIDE SEQUENCE [LARGE SCALE GENOMIC DNA]</scope>
    <source>
        <tissue evidence="1">Muscle</tissue>
    </source>
</reference>
<dbReference type="EMBL" id="SRLO01000017">
    <property type="protein sequence ID" value="TNN86225.1"/>
    <property type="molecule type" value="Genomic_DNA"/>
</dbReference>
<accession>A0A4Z2J7B0</accession>
<dbReference type="AlphaFoldDB" id="A0A4Z2J7B0"/>